<evidence type="ECO:0000259" key="2">
    <source>
        <dbReference type="Pfam" id="PF00884"/>
    </source>
</evidence>
<comment type="similarity">
    <text evidence="1">Belongs to the sulfatase family.</text>
</comment>
<dbReference type="Pfam" id="PF00884">
    <property type="entry name" value="Sulfatase"/>
    <property type="match status" value="1"/>
</dbReference>
<dbReference type="EMBL" id="DRGL01000027">
    <property type="protein sequence ID" value="HEA20924.1"/>
    <property type="molecule type" value="Genomic_DNA"/>
</dbReference>
<dbReference type="PROSITE" id="PS51257">
    <property type="entry name" value="PROKAR_LIPOPROTEIN"/>
    <property type="match status" value="1"/>
</dbReference>
<reference evidence="3" key="1">
    <citation type="journal article" date="2020" name="mSystems">
        <title>Genome- and Community-Level Interaction Insights into Carbon Utilization and Element Cycling Functions of Hydrothermarchaeota in Hydrothermal Sediment.</title>
        <authorList>
            <person name="Zhou Z."/>
            <person name="Liu Y."/>
            <person name="Xu W."/>
            <person name="Pan J."/>
            <person name="Luo Z.H."/>
            <person name="Li M."/>
        </authorList>
    </citation>
    <scope>NUCLEOTIDE SEQUENCE [LARGE SCALE GENOMIC DNA]</scope>
    <source>
        <strain evidence="3">HyVt-345</strain>
    </source>
</reference>
<proteinExistence type="inferred from homology"/>
<dbReference type="AlphaFoldDB" id="A0A831QQ43"/>
<dbReference type="Proteomes" id="UP000886191">
    <property type="component" value="Unassembled WGS sequence"/>
</dbReference>
<dbReference type="GO" id="GO:0004065">
    <property type="term" value="F:arylsulfatase activity"/>
    <property type="evidence" value="ECO:0007669"/>
    <property type="project" value="TreeGrafter"/>
</dbReference>
<dbReference type="SUPFAM" id="SSF53649">
    <property type="entry name" value="Alkaline phosphatase-like"/>
    <property type="match status" value="1"/>
</dbReference>
<dbReference type="InterPro" id="IPR050738">
    <property type="entry name" value="Sulfatase"/>
</dbReference>
<gene>
    <name evidence="3" type="ORF">ENH87_08390</name>
</gene>
<protein>
    <recommendedName>
        <fullName evidence="2">Sulfatase N-terminal domain-containing protein</fullName>
    </recommendedName>
</protein>
<dbReference type="InterPro" id="IPR000917">
    <property type="entry name" value="Sulfatase_N"/>
</dbReference>
<evidence type="ECO:0000256" key="1">
    <source>
        <dbReference type="ARBA" id="ARBA00008779"/>
    </source>
</evidence>
<dbReference type="PANTHER" id="PTHR42693">
    <property type="entry name" value="ARYLSULFATASE FAMILY MEMBER"/>
    <property type="match status" value="1"/>
</dbReference>
<feature type="domain" description="Sulfatase N-terminal" evidence="2">
    <location>
        <begin position="44"/>
        <end position="105"/>
    </location>
</feature>
<accession>A0A831QQ43</accession>
<dbReference type="PANTHER" id="PTHR42693:SF33">
    <property type="entry name" value="ARYLSULFATASE"/>
    <property type="match status" value="1"/>
</dbReference>
<comment type="caution">
    <text evidence="3">The sequence shown here is derived from an EMBL/GenBank/DDBJ whole genome shotgun (WGS) entry which is preliminary data.</text>
</comment>
<evidence type="ECO:0000313" key="3">
    <source>
        <dbReference type="EMBL" id="HEA20924.1"/>
    </source>
</evidence>
<sequence length="110" mass="12063">MDYIKNKCHFCALLLLILVLLSLSCKRKETNSKTAVVFTDVVKPNFINFLVDDLGYAQVGAYGHEKIETPNIDALSANGILFIQHYSSAPVCSAAQYILLTGKHAGNAFI</sequence>
<name>A0A831QQ43_9FLAO</name>
<dbReference type="Gene3D" id="3.40.720.10">
    <property type="entry name" value="Alkaline Phosphatase, subunit A"/>
    <property type="match status" value="1"/>
</dbReference>
<organism evidence="3">
    <name type="scientific">Pricia antarctica</name>
    <dbReference type="NCBI Taxonomy" id="641691"/>
    <lineage>
        <taxon>Bacteria</taxon>
        <taxon>Pseudomonadati</taxon>
        <taxon>Bacteroidota</taxon>
        <taxon>Flavobacteriia</taxon>
        <taxon>Flavobacteriales</taxon>
        <taxon>Flavobacteriaceae</taxon>
        <taxon>Pricia</taxon>
    </lineage>
</organism>
<dbReference type="InterPro" id="IPR017850">
    <property type="entry name" value="Alkaline_phosphatase_core_sf"/>
</dbReference>